<dbReference type="OrthoDB" id="19923at2759"/>
<dbReference type="GeneID" id="28829640"/>
<evidence type="ECO:0000256" key="1">
    <source>
        <dbReference type="SAM" id="MobiDB-lite"/>
    </source>
</evidence>
<feature type="compositionally biased region" description="Polar residues" evidence="1">
    <location>
        <begin position="223"/>
        <end position="241"/>
    </location>
</feature>
<feature type="region of interest" description="Disordered" evidence="1">
    <location>
        <begin position="343"/>
        <end position="409"/>
    </location>
</feature>
<feature type="region of interest" description="Disordered" evidence="1">
    <location>
        <begin position="507"/>
        <end position="577"/>
    </location>
</feature>
<dbReference type="RefSeq" id="XP_018070767.1">
    <property type="nucleotide sequence ID" value="XM_018219914.1"/>
</dbReference>
<dbReference type="AlphaFoldDB" id="A0A194X9F7"/>
<organism evidence="3 4">
    <name type="scientific">Mollisia scopiformis</name>
    <name type="common">Conifer needle endophyte fungus</name>
    <name type="synonym">Phialocephala scopiformis</name>
    <dbReference type="NCBI Taxonomy" id="149040"/>
    <lineage>
        <taxon>Eukaryota</taxon>
        <taxon>Fungi</taxon>
        <taxon>Dikarya</taxon>
        <taxon>Ascomycota</taxon>
        <taxon>Pezizomycotina</taxon>
        <taxon>Leotiomycetes</taxon>
        <taxon>Helotiales</taxon>
        <taxon>Mollisiaceae</taxon>
        <taxon>Mollisia</taxon>
    </lineage>
</organism>
<feature type="region of interest" description="Disordered" evidence="1">
    <location>
        <begin position="213"/>
        <end position="279"/>
    </location>
</feature>
<feature type="compositionally biased region" description="Polar residues" evidence="1">
    <location>
        <begin position="512"/>
        <end position="529"/>
    </location>
</feature>
<sequence>MPEPVITLISGLATIVTNVWKVSKDLHDLIEGIRNAPQHVRVIMDDVHGLTIVLGALQGLLPNVDASRFPTDLVPIFESLQLNLDNCFSILMELSRKLIRYTNAAGEISKSRWMAFRWQFTEKGVNEFRSHLAAYKMTVQLAISTANFANTTQNIDINARIETEMKEMRVQVNEMSFNQDLLDISDAGDHGSVITQDTDRGFALRRFLMTTESVFSDSPPGSPGSTNDTKQSVSSQSTTLEGQPLETNRDLESSYKRRNDDFGNVSSTNSGVWKTGPNMPERIGLGRIKASSGWSYQTSLSQDNARRNPLESQHAQSRPDPTYQSQTSVEPRFVDSAFPMSSKFTNRGPDSLNCLPQQQTGRYGRGTSDLGRASPAPYGEYSNEPVATEHSPERLLEETSSLQHPSESCLGLTKPIPLSNEHVGIDDYEPGSSRGSPEQVLEVPQAACLGVPEELSNPSDSSKLVTKFSRRDQLGLYRRIEDCMTALYRSHLGKEGEATFTYEYDNNDAESDMSSSGRPQYSAQSSRNSETPRELRPIHATLSPAKESDPASISSYDESPAGNSKDHHSSIEEDLSLTAKSNVPNLNVEEDRIQHHDNLTLLSHRRLPGREPFNLSCWLRF</sequence>
<feature type="domain" description="Azaphilone pigments biosynthesis cluster protein L N-terminal" evidence="2">
    <location>
        <begin position="6"/>
        <end position="156"/>
    </location>
</feature>
<gene>
    <name evidence="3" type="ORF">LY89DRAFT_734507</name>
</gene>
<keyword evidence="4" id="KW-1185">Reference proteome</keyword>
<evidence type="ECO:0000313" key="4">
    <source>
        <dbReference type="Proteomes" id="UP000070700"/>
    </source>
</evidence>
<dbReference type="KEGG" id="psco:LY89DRAFT_734507"/>
<dbReference type="Pfam" id="PF17111">
    <property type="entry name" value="PigL_N"/>
    <property type="match status" value="1"/>
</dbReference>
<dbReference type="Proteomes" id="UP000070700">
    <property type="component" value="Unassembled WGS sequence"/>
</dbReference>
<dbReference type="InterPro" id="IPR031348">
    <property type="entry name" value="PigL_N"/>
</dbReference>
<reference evidence="3 4" key="1">
    <citation type="submission" date="2015-10" db="EMBL/GenBank/DDBJ databases">
        <title>Full genome of DAOMC 229536 Phialocephala scopiformis, a fungal endophyte of spruce producing the potent anti-insectan compound rugulosin.</title>
        <authorList>
            <consortium name="DOE Joint Genome Institute"/>
            <person name="Walker A.K."/>
            <person name="Frasz S.L."/>
            <person name="Seifert K.A."/>
            <person name="Miller J.D."/>
            <person name="Mondo S.J."/>
            <person name="Labutti K."/>
            <person name="Lipzen A."/>
            <person name="Dockter R."/>
            <person name="Kennedy M."/>
            <person name="Grigoriev I.V."/>
            <person name="Spatafora J.W."/>
        </authorList>
    </citation>
    <scope>NUCLEOTIDE SEQUENCE [LARGE SCALE GENOMIC DNA]</scope>
    <source>
        <strain evidence="3 4">CBS 120377</strain>
    </source>
</reference>
<dbReference type="EMBL" id="KQ947416">
    <property type="protein sequence ID" value="KUJ16412.1"/>
    <property type="molecule type" value="Genomic_DNA"/>
</dbReference>
<dbReference type="InParanoid" id="A0A194X9F7"/>
<protein>
    <recommendedName>
        <fullName evidence="2">Azaphilone pigments biosynthesis cluster protein L N-terminal domain-containing protein</fullName>
    </recommendedName>
</protein>
<evidence type="ECO:0000313" key="3">
    <source>
        <dbReference type="EMBL" id="KUJ16412.1"/>
    </source>
</evidence>
<feature type="compositionally biased region" description="Basic and acidic residues" evidence="1">
    <location>
        <begin position="247"/>
        <end position="261"/>
    </location>
</feature>
<evidence type="ECO:0000259" key="2">
    <source>
        <dbReference type="Pfam" id="PF17111"/>
    </source>
</evidence>
<name>A0A194X9F7_MOLSC</name>
<feature type="region of interest" description="Disordered" evidence="1">
    <location>
        <begin position="296"/>
        <end position="328"/>
    </location>
</feature>
<proteinExistence type="predicted"/>
<accession>A0A194X9F7</accession>